<evidence type="ECO:0000256" key="10">
    <source>
        <dbReference type="ARBA" id="ARBA00042775"/>
    </source>
</evidence>
<evidence type="ECO:0000259" key="14">
    <source>
        <dbReference type="PROSITE" id="PS50198"/>
    </source>
</evidence>
<evidence type="ECO:0000256" key="2">
    <source>
        <dbReference type="ARBA" id="ARBA00022475"/>
    </source>
</evidence>
<dbReference type="EMBL" id="JRFA01000014">
    <property type="protein sequence ID" value="KGN74422.1"/>
    <property type="molecule type" value="Genomic_DNA"/>
</dbReference>
<dbReference type="Gene3D" id="3.10.50.40">
    <property type="match status" value="1"/>
</dbReference>
<evidence type="ECO:0000256" key="3">
    <source>
        <dbReference type="ARBA" id="ARBA00022519"/>
    </source>
</evidence>
<keyword evidence="16" id="KW-1185">Reference proteome</keyword>
<dbReference type="GO" id="GO:0003755">
    <property type="term" value="F:peptidyl-prolyl cis-trans isomerase activity"/>
    <property type="evidence" value="ECO:0007669"/>
    <property type="project" value="UniProtKB-KW"/>
</dbReference>
<dbReference type="PROSITE" id="PS50198">
    <property type="entry name" value="PPIC_PPIASE_2"/>
    <property type="match status" value="1"/>
</dbReference>
<reference evidence="15 16" key="1">
    <citation type="submission" date="2014-09" db="EMBL/GenBank/DDBJ databases">
        <title>Draft Genome Sequence of Porphyromonas macacae COT-192_OH2859.</title>
        <authorList>
            <person name="Wallis C."/>
            <person name="Deusch O."/>
            <person name="O'Flynn C."/>
            <person name="Davis I."/>
            <person name="Horsfall A."/>
            <person name="Kirkwood N."/>
            <person name="Harris S."/>
            <person name="Eisen J.A."/>
            <person name="Coil D.A."/>
            <person name="Darling A.E."/>
            <person name="Jospin G."/>
            <person name="Alexiev A."/>
        </authorList>
    </citation>
    <scope>NUCLEOTIDE SEQUENCE [LARGE SCALE GENOMIC DNA]</scope>
    <source>
        <strain evidence="16">COT-192 OH2859</strain>
    </source>
</reference>
<keyword evidence="6 13" id="KW-0472">Membrane</keyword>
<evidence type="ECO:0000256" key="9">
    <source>
        <dbReference type="ARBA" id="ARBA00040743"/>
    </source>
</evidence>
<evidence type="ECO:0000256" key="13">
    <source>
        <dbReference type="SAM" id="Phobius"/>
    </source>
</evidence>
<dbReference type="STRING" id="28115.HQ47_05095"/>
<keyword evidence="4 13" id="KW-0812">Transmembrane</keyword>
<feature type="coiled-coil region" evidence="12">
    <location>
        <begin position="55"/>
        <end position="82"/>
    </location>
</feature>
<evidence type="ECO:0000256" key="8">
    <source>
        <dbReference type="ARBA" id="ARBA00038408"/>
    </source>
</evidence>
<keyword evidence="12" id="KW-0175">Coiled coil</keyword>
<evidence type="ECO:0000256" key="12">
    <source>
        <dbReference type="SAM" id="Coils"/>
    </source>
</evidence>
<evidence type="ECO:0000256" key="5">
    <source>
        <dbReference type="ARBA" id="ARBA00022989"/>
    </source>
</evidence>
<dbReference type="eggNOG" id="COG0760">
    <property type="taxonomic scope" value="Bacteria"/>
</dbReference>
<keyword evidence="5 13" id="KW-1133">Transmembrane helix</keyword>
<dbReference type="SUPFAM" id="SSF54534">
    <property type="entry name" value="FKBP-like"/>
    <property type="match status" value="1"/>
</dbReference>
<dbReference type="InterPro" id="IPR027304">
    <property type="entry name" value="Trigger_fact/SurA_dom_sf"/>
</dbReference>
<evidence type="ECO:0000256" key="1">
    <source>
        <dbReference type="ARBA" id="ARBA00004382"/>
    </source>
</evidence>
<gene>
    <name evidence="15" type="ORF">HQ47_05095</name>
</gene>
<comment type="similarity">
    <text evidence="8">Belongs to the PpiD chaperone family.</text>
</comment>
<comment type="caution">
    <text evidence="15">The sequence shown here is derived from an EMBL/GenBank/DDBJ whole genome shotgun (WGS) entry which is preliminary data.</text>
</comment>
<dbReference type="RefSeq" id="WP_036850432.1">
    <property type="nucleotide sequence ID" value="NZ_JASBZX010000022.1"/>
</dbReference>
<protein>
    <recommendedName>
        <fullName evidence="9">Periplasmic chaperone PpiD</fullName>
    </recommendedName>
    <alternativeName>
        <fullName evidence="10">Periplasmic folding chaperone</fullName>
    </alternativeName>
</protein>
<dbReference type="InterPro" id="IPR046357">
    <property type="entry name" value="PPIase_dom_sf"/>
</dbReference>
<comment type="subcellular location">
    <subcellularLocation>
        <location evidence="1">Cell inner membrane</location>
        <topology evidence="1">Single-pass type II membrane protein</topology>
        <orientation evidence="1">Periplasmic side</orientation>
    </subcellularLocation>
</comment>
<keyword evidence="11" id="KW-0697">Rotamase</keyword>
<dbReference type="Proteomes" id="UP000030103">
    <property type="component" value="Unassembled WGS sequence"/>
</dbReference>
<organism evidence="15 16">
    <name type="scientific">Porphyromonas macacae</name>
    <dbReference type="NCBI Taxonomy" id="28115"/>
    <lineage>
        <taxon>Bacteria</taxon>
        <taxon>Pseudomonadati</taxon>
        <taxon>Bacteroidota</taxon>
        <taxon>Bacteroidia</taxon>
        <taxon>Bacteroidales</taxon>
        <taxon>Porphyromonadaceae</taxon>
        <taxon>Porphyromonas</taxon>
    </lineage>
</organism>
<dbReference type="AlphaFoldDB" id="A0A0A2E9X3"/>
<dbReference type="PANTHER" id="PTHR47529">
    <property type="entry name" value="PEPTIDYL-PROLYL CIS-TRANS ISOMERASE D"/>
    <property type="match status" value="1"/>
</dbReference>
<keyword evidence="3" id="KW-0997">Cell inner membrane</keyword>
<keyword evidence="11" id="KW-0413">Isomerase</keyword>
<dbReference type="Pfam" id="PF13616">
    <property type="entry name" value="Rotamase_3"/>
    <property type="match status" value="1"/>
</dbReference>
<evidence type="ECO:0000256" key="6">
    <source>
        <dbReference type="ARBA" id="ARBA00023136"/>
    </source>
</evidence>
<evidence type="ECO:0000256" key="4">
    <source>
        <dbReference type="ARBA" id="ARBA00022692"/>
    </source>
</evidence>
<evidence type="ECO:0000256" key="7">
    <source>
        <dbReference type="ARBA" id="ARBA00023186"/>
    </source>
</evidence>
<dbReference type="GO" id="GO:0005886">
    <property type="term" value="C:plasma membrane"/>
    <property type="evidence" value="ECO:0007669"/>
    <property type="project" value="UniProtKB-SubCell"/>
</dbReference>
<proteinExistence type="inferred from homology"/>
<dbReference type="OrthoDB" id="9812372at2"/>
<dbReference type="InterPro" id="IPR052029">
    <property type="entry name" value="PpiD_chaperone"/>
</dbReference>
<evidence type="ECO:0000313" key="16">
    <source>
        <dbReference type="Proteomes" id="UP000030103"/>
    </source>
</evidence>
<dbReference type="PANTHER" id="PTHR47529:SF1">
    <property type="entry name" value="PERIPLASMIC CHAPERONE PPID"/>
    <property type="match status" value="1"/>
</dbReference>
<accession>A0A0A2E9X3</accession>
<evidence type="ECO:0000313" key="15">
    <source>
        <dbReference type="EMBL" id="KGN74422.1"/>
    </source>
</evidence>
<feature type="domain" description="PpiC" evidence="14">
    <location>
        <begin position="359"/>
        <end position="463"/>
    </location>
</feature>
<feature type="transmembrane region" description="Helical" evidence="13">
    <location>
        <begin position="12"/>
        <end position="31"/>
    </location>
</feature>
<dbReference type="SUPFAM" id="SSF109998">
    <property type="entry name" value="Triger factor/SurA peptide-binding domain-like"/>
    <property type="match status" value="1"/>
</dbReference>
<dbReference type="Pfam" id="PF13623">
    <property type="entry name" value="SurA_N_2"/>
    <property type="match status" value="1"/>
</dbReference>
<evidence type="ECO:0000256" key="11">
    <source>
        <dbReference type="PROSITE-ProRule" id="PRU00278"/>
    </source>
</evidence>
<name>A0A0A2E9X3_9PORP</name>
<sequence length="718" mass="79734">MTTLEKIRSNAALLITVIAVALFAFIIGDGLRSGSTFFQQKKEVALNIDGETVSIHDYQVRLKEMEQLAEQSGQKLNDQQRMMINNQLTQEYITTEALRKISEGIGLKVRPSELYALINGEGLSTSPLAQQFFAQFGINAADPEAVNGFIRQISEDNIKSLPIQQQSYLREIQSQWTALQRSIKANRLQEKLGSLLSRTFAINKVDLELEQGNSTRSVALVRTSTAMISDSTVSITDEELKKYYNDHKEFFAMKFPATEVDYINLKVVPSTADYKTAAEEKDKVIQDLTQEGDEENAIRNFNDKFLAKSFYTLAELEQMGFGTDNINFIKTAAVGSVNAPELINDKYSIFKLIAKKTSPADLNVRMIALDSAGVSKVDSLQKALEQGADFAEMAKQYSIDPQTKDNGGLISYTNNYGMVQKEISEAAAYQMGIGELFEKPVGNIVRITPQGQNNGVLLLKAEAPGASVEKYKFVYAGIPVNFSDKTYNEKYTQINNILIQGGTFEDMAKKAEAAGIDVVRKTMVYTQTPQLGNIPESREIISWALKAEAGEVGEKLFRAGVDNLVIAAVNKHIPAGYVPMDVVKDQIKDRIQVEKRGEMLVKNLENKKLSSLEAYAENLSSKIDTLVGVNYQVRGSEAPEFNGYAMTTVVGKLSAPFSAGTEVMVVKPLSEEKPASIETVNSALTLQRRADLSRQMSYRAFNYILQNIKVEDNRARFY</sequence>
<keyword evidence="7" id="KW-0143">Chaperone</keyword>
<dbReference type="InterPro" id="IPR000297">
    <property type="entry name" value="PPIase_PpiC"/>
</dbReference>
<keyword evidence="2" id="KW-1003">Cell membrane</keyword>